<evidence type="ECO:0000256" key="3">
    <source>
        <dbReference type="ARBA" id="ARBA00022692"/>
    </source>
</evidence>
<name>A0A9P7BWY3_RHIOR</name>
<keyword evidence="5 7" id="KW-0472">Membrane</keyword>
<organism evidence="8 9">
    <name type="scientific">Rhizopus oryzae</name>
    <name type="common">Mucormycosis agent</name>
    <name type="synonym">Rhizopus arrhizus var. delemar</name>
    <dbReference type="NCBI Taxonomy" id="64495"/>
    <lineage>
        <taxon>Eukaryota</taxon>
        <taxon>Fungi</taxon>
        <taxon>Fungi incertae sedis</taxon>
        <taxon>Mucoromycota</taxon>
        <taxon>Mucoromycotina</taxon>
        <taxon>Mucoromycetes</taxon>
        <taxon>Mucorales</taxon>
        <taxon>Mucorineae</taxon>
        <taxon>Rhizopodaceae</taxon>
        <taxon>Rhizopus</taxon>
    </lineage>
</organism>
<evidence type="ECO:0000256" key="7">
    <source>
        <dbReference type="SAM" id="Phobius"/>
    </source>
</evidence>
<reference evidence="8" key="1">
    <citation type="journal article" date="2020" name="Microb. Genom.">
        <title>Genetic diversity of clinical and environmental Mucorales isolates obtained from an investigation of mucormycosis cases among solid organ transplant recipients.</title>
        <authorList>
            <person name="Nguyen M.H."/>
            <person name="Kaul D."/>
            <person name="Muto C."/>
            <person name="Cheng S.J."/>
            <person name="Richter R.A."/>
            <person name="Bruno V.M."/>
            <person name="Liu G."/>
            <person name="Beyhan S."/>
            <person name="Sundermann A.J."/>
            <person name="Mounaud S."/>
            <person name="Pasculle A.W."/>
            <person name="Nierman W.C."/>
            <person name="Driscoll E."/>
            <person name="Cumbie R."/>
            <person name="Clancy C.J."/>
            <person name="Dupont C.L."/>
        </authorList>
    </citation>
    <scope>NUCLEOTIDE SEQUENCE</scope>
    <source>
        <strain evidence="8">GL11</strain>
    </source>
</reference>
<keyword evidence="4 7" id="KW-1133">Transmembrane helix</keyword>
<dbReference type="Pfam" id="PF01679">
    <property type="entry name" value="Pmp3"/>
    <property type="match status" value="1"/>
</dbReference>
<keyword evidence="3 7" id="KW-0812">Transmembrane</keyword>
<comment type="subcellular location">
    <subcellularLocation>
        <location evidence="1">Membrane</location>
    </subcellularLocation>
</comment>
<evidence type="ECO:0000256" key="5">
    <source>
        <dbReference type="ARBA" id="ARBA00023136"/>
    </source>
</evidence>
<dbReference type="PANTHER" id="PTHR21659:SF42">
    <property type="entry name" value="UPF0057 MEMBRANE PROTEIN ZK632.10-RELATED"/>
    <property type="match status" value="1"/>
</dbReference>
<feature type="transmembrane region" description="Helical" evidence="7">
    <location>
        <begin position="144"/>
        <end position="167"/>
    </location>
</feature>
<dbReference type="Proteomes" id="UP000716291">
    <property type="component" value="Unassembled WGS sequence"/>
</dbReference>
<evidence type="ECO:0000256" key="1">
    <source>
        <dbReference type="ARBA" id="ARBA00004370"/>
    </source>
</evidence>
<protein>
    <submittedName>
        <fullName evidence="8">Uncharacterized protein</fullName>
    </submittedName>
</protein>
<evidence type="ECO:0000313" key="9">
    <source>
        <dbReference type="Proteomes" id="UP000716291"/>
    </source>
</evidence>
<evidence type="ECO:0000313" key="8">
    <source>
        <dbReference type="EMBL" id="KAG1314666.1"/>
    </source>
</evidence>
<evidence type="ECO:0000256" key="2">
    <source>
        <dbReference type="ARBA" id="ARBA00009530"/>
    </source>
</evidence>
<dbReference type="GO" id="GO:0016020">
    <property type="term" value="C:membrane"/>
    <property type="evidence" value="ECO:0007669"/>
    <property type="project" value="UniProtKB-SubCell"/>
</dbReference>
<dbReference type="PANTHER" id="PTHR21659">
    <property type="entry name" value="HYDROPHOBIC PROTEIN RCI2 LOW TEMPERATURE AND SALT RESPONSIVE PROTEIN LTI6 -RELATED"/>
    <property type="match status" value="1"/>
</dbReference>
<proteinExistence type="inferred from homology"/>
<dbReference type="EMBL" id="JAANQT010000095">
    <property type="protein sequence ID" value="KAG1314666.1"/>
    <property type="molecule type" value="Genomic_DNA"/>
</dbReference>
<comment type="caution">
    <text evidence="8">The sequence shown here is derived from an EMBL/GenBank/DDBJ whole genome shotgun (WGS) entry which is preliminary data.</text>
</comment>
<keyword evidence="6" id="KW-0175">Coiled coil</keyword>
<accession>A0A9P7BWY3</accession>
<dbReference type="AlphaFoldDB" id="A0A9P7BWY3"/>
<evidence type="ECO:0000256" key="6">
    <source>
        <dbReference type="SAM" id="Coils"/>
    </source>
</evidence>
<keyword evidence="9" id="KW-1185">Reference proteome</keyword>
<dbReference type="OrthoDB" id="2208960at2759"/>
<comment type="similarity">
    <text evidence="2">Belongs to the UPF0057 (PMP3) family.</text>
</comment>
<sequence length="190" mass="21632">MISVHPEALKRHTIASCHQEEPVKQHWERIESYYVSRLDTLQREIEQSTTENQKLSQSRHELLKEVVRLSQKSTELSLKNEALTRIIAEKENKIAAFMYEGVTLTDPPNVQPVRPSKSEGEIRSKKEPIPPLGVFLMKGCGADFWINLCLTILGYLPGHLHAFYLLVKIREEREASIGKGANYGAVPPPY</sequence>
<dbReference type="InterPro" id="IPR000612">
    <property type="entry name" value="PMP3"/>
</dbReference>
<evidence type="ECO:0000256" key="4">
    <source>
        <dbReference type="ARBA" id="ARBA00022989"/>
    </source>
</evidence>
<gene>
    <name evidence="8" type="ORF">G6F64_001285</name>
</gene>
<feature type="coiled-coil region" evidence="6">
    <location>
        <begin position="38"/>
        <end position="72"/>
    </location>
</feature>